<dbReference type="Proteomes" id="UP001055879">
    <property type="component" value="Linkage Group LG01"/>
</dbReference>
<sequence>MLSPLSKNFSCTTTKFSLLVYVRLVPGHALLSYGLHCALLSGVPQEVLRRATFVLDATTEGIQMDRDCSKKISAQDEQYK</sequence>
<comment type="caution">
    <text evidence="1">The sequence shown here is derived from an EMBL/GenBank/DDBJ whole genome shotgun (WGS) entry which is preliminary data.</text>
</comment>
<gene>
    <name evidence="1" type="ORF">L6452_01945</name>
</gene>
<proteinExistence type="predicted"/>
<reference evidence="1 2" key="2">
    <citation type="journal article" date="2022" name="Mol. Ecol. Resour.">
        <title>The genomes of chicory, endive, great burdock and yacon provide insights into Asteraceae paleo-polyploidization history and plant inulin production.</title>
        <authorList>
            <person name="Fan W."/>
            <person name="Wang S."/>
            <person name="Wang H."/>
            <person name="Wang A."/>
            <person name="Jiang F."/>
            <person name="Liu H."/>
            <person name="Zhao H."/>
            <person name="Xu D."/>
            <person name="Zhang Y."/>
        </authorList>
    </citation>
    <scope>NUCLEOTIDE SEQUENCE [LARGE SCALE GENOMIC DNA]</scope>
    <source>
        <strain evidence="2">cv. Niubang</strain>
    </source>
</reference>
<evidence type="ECO:0000313" key="1">
    <source>
        <dbReference type="EMBL" id="KAI3770801.1"/>
    </source>
</evidence>
<dbReference type="EMBL" id="CM042047">
    <property type="protein sequence ID" value="KAI3770801.1"/>
    <property type="molecule type" value="Genomic_DNA"/>
</dbReference>
<name>A0ACB9FJC3_ARCLA</name>
<accession>A0ACB9FJC3</accession>
<evidence type="ECO:0000313" key="2">
    <source>
        <dbReference type="Proteomes" id="UP001055879"/>
    </source>
</evidence>
<keyword evidence="2" id="KW-1185">Reference proteome</keyword>
<reference evidence="2" key="1">
    <citation type="journal article" date="2022" name="Mol. Ecol. Resour.">
        <title>The genomes of chicory, endive, great burdock and yacon provide insights into Asteraceae palaeo-polyploidization history and plant inulin production.</title>
        <authorList>
            <person name="Fan W."/>
            <person name="Wang S."/>
            <person name="Wang H."/>
            <person name="Wang A."/>
            <person name="Jiang F."/>
            <person name="Liu H."/>
            <person name="Zhao H."/>
            <person name="Xu D."/>
            <person name="Zhang Y."/>
        </authorList>
    </citation>
    <scope>NUCLEOTIDE SEQUENCE [LARGE SCALE GENOMIC DNA]</scope>
    <source>
        <strain evidence="2">cv. Niubang</strain>
    </source>
</reference>
<protein>
    <submittedName>
        <fullName evidence="1">Uncharacterized protein</fullName>
    </submittedName>
</protein>
<organism evidence="1 2">
    <name type="scientific">Arctium lappa</name>
    <name type="common">Greater burdock</name>
    <name type="synonym">Lappa major</name>
    <dbReference type="NCBI Taxonomy" id="4217"/>
    <lineage>
        <taxon>Eukaryota</taxon>
        <taxon>Viridiplantae</taxon>
        <taxon>Streptophyta</taxon>
        <taxon>Embryophyta</taxon>
        <taxon>Tracheophyta</taxon>
        <taxon>Spermatophyta</taxon>
        <taxon>Magnoliopsida</taxon>
        <taxon>eudicotyledons</taxon>
        <taxon>Gunneridae</taxon>
        <taxon>Pentapetalae</taxon>
        <taxon>asterids</taxon>
        <taxon>campanulids</taxon>
        <taxon>Asterales</taxon>
        <taxon>Asteraceae</taxon>
        <taxon>Carduoideae</taxon>
        <taxon>Cardueae</taxon>
        <taxon>Arctiinae</taxon>
        <taxon>Arctium</taxon>
    </lineage>
</organism>